<dbReference type="PANTHER" id="PTHR33824">
    <property type="entry name" value="POLYKETIDE CYCLASE/DEHYDRASE AND LIPID TRANSPORT SUPERFAMILY PROTEIN"/>
    <property type="match status" value="1"/>
</dbReference>
<dbReference type="GeneID" id="300130178"/>
<proteinExistence type="predicted"/>
<accession>A0A1C4YXP3</accession>
<dbReference type="PANTHER" id="PTHR33824:SF7">
    <property type="entry name" value="POLYKETIDE CYCLASE_DEHYDRASE AND LIPID TRANSPORT SUPERFAMILY PROTEIN"/>
    <property type="match status" value="1"/>
</dbReference>
<dbReference type="SUPFAM" id="SSF55961">
    <property type="entry name" value="Bet v1-like"/>
    <property type="match status" value="1"/>
</dbReference>
<dbReference type="Pfam" id="PF03364">
    <property type="entry name" value="Polyketide_cyc"/>
    <property type="match status" value="1"/>
</dbReference>
<dbReference type="InterPro" id="IPR005031">
    <property type="entry name" value="COQ10_START"/>
</dbReference>
<keyword evidence="3" id="KW-1185">Reference proteome</keyword>
<reference evidence="3" key="1">
    <citation type="submission" date="2016-06" db="EMBL/GenBank/DDBJ databases">
        <authorList>
            <person name="Varghese N."/>
            <person name="Submissions Spin"/>
        </authorList>
    </citation>
    <scope>NUCLEOTIDE SEQUENCE [LARGE SCALE GENOMIC DNA]</scope>
    <source>
        <strain evidence="3">DSM 45160</strain>
    </source>
</reference>
<dbReference type="CDD" id="cd07817">
    <property type="entry name" value="SRPBCC_8"/>
    <property type="match status" value="1"/>
</dbReference>
<dbReference type="eggNOG" id="COG5637">
    <property type="taxonomic scope" value="Bacteria"/>
</dbReference>
<protein>
    <submittedName>
        <fullName evidence="2">Polyketide cyclase / dehydrase and lipid transport</fullName>
    </submittedName>
</protein>
<evidence type="ECO:0000259" key="1">
    <source>
        <dbReference type="Pfam" id="PF03364"/>
    </source>
</evidence>
<dbReference type="Gene3D" id="3.30.530.20">
    <property type="match status" value="1"/>
</dbReference>
<dbReference type="AlphaFoldDB" id="A0A1C4YXP3"/>
<dbReference type="InterPro" id="IPR023393">
    <property type="entry name" value="START-like_dom_sf"/>
</dbReference>
<gene>
    <name evidence="2" type="ORF">GA0070612_5413</name>
</gene>
<name>A0A1C4YXP3_9ACTN</name>
<evidence type="ECO:0000313" key="3">
    <source>
        <dbReference type="Proteomes" id="UP000198224"/>
    </source>
</evidence>
<dbReference type="Proteomes" id="UP000198224">
    <property type="component" value="Chromosome I"/>
</dbReference>
<feature type="domain" description="Coenzyme Q-binding protein COQ10 START" evidence="1">
    <location>
        <begin position="10"/>
        <end position="129"/>
    </location>
</feature>
<sequence>MSGVTEHVDVSVPVRTAYDQWTQFEEFPEFMEGVQEVRQLSDTMTHWKVDIAGVKREFDAEITEQLPDERVAWRSTDGTQQAGVVTFHRLDADKTRVTLQLEFEPHGVVEQAGDKLGIVDRRAKGDLERFKTYIERRGQETGAWRGSVDRPQP</sequence>
<organism evidence="2 3">
    <name type="scientific">Micromonospora chokoriensis</name>
    <dbReference type="NCBI Taxonomy" id="356851"/>
    <lineage>
        <taxon>Bacteria</taxon>
        <taxon>Bacillati</taxon>
        <taxon>Actinomycetota</taxon>
        <taxon>Actinomycetes</taxon>
        <taxon>Micromonosporales</taxon>
        <taxon>Micromonosporaceae</taxon>
        <taxon>Micromonospora</taxon>
    </lineage>
</organism>
<dbReference type="EMBL" id="LT607409">
    <property type="protein sequence ID" value="SCF25397.1"/>
    <property type="molecule type" value="Genomic_DNA"/>
</dbReference>
<dbReference type="InterPro" id="IPR047137">
    <property type="entry name" value="ORF3"/>
</dbReference>
<evidence type="ECO:0000313" key="2">
    <source>
        <dbReference type="EMBL" id="SCF25397.1"/>
    </source>
</evidence>
<dbReference type="RefSeq" id="WP_088990440.1">
    <property type="nucleotide sequence ID" value="NZ_LT607409.1"/>
</dbReference>